<dbReference type="OrthoDB" id="2789670at2759"/>
<dbReference type="GO" id="GO:0016712">
    <property type="term" value="F:oxidoreductase activity, acting on paired donors, with incorporation or reduction of molecular oxygen, reduced flavin or flavoprotein as one donor, and incorporation of one atom of oxygen"/>
    <property type="evidence" value="ECO:0007669"/>
    <property type="project" value="UniProtKB-EC"/>
</dbReference>
<keyword evidence="13" id="KW-0472">Membrane</keyword>
<keyword evidence="10 16" id="KW-0560">Oxidoreductase</keyword>
<evidence type="ECO:0000256" key="6">
    <source>
        <dbReference type="ARBA" id="ARBA00022617"/>
    </source>
</evidence>
<dbReference type="PANTHER" id="PTHR24292">
    <property type="entry name" value="CYTOCHROME P450"/>
    <property type="match status" value="1"/>
</dbReference>
<keyword evidence="8" id="KW-0256">Endoplasmic reticulum</keyword>
<evidence type="ECO:0000256" key="12">
    <source>
        <dbReference type="ARBA" id="ARBA00023033"/>
    </source>
</evidence>
<evidence type="ECO:0000256" key="1">
    <source>
        <dbReference type="ARBA" id="ARBA00001971"/>
    </source>
</evidence>
<gene>
    <name evidence="17" type="ORF">g.2258</name>
</gene>
<evidence type="ECO:0000256" key="5">
    <source>
        <dbReference type="ARBA" id="ARBA00012109"/>
    </source>
</evidence>
<dbReference type="PRINTS" id="PR00463">
    <property type="entry name" value="EP450I"/>
</dbReference>
<dbReference type="InterPro" id="IPR017972">
    <property type="entry name" value="Cyt_P450_CS"/>
</dbReference>
<dbReference type="AlphaFoldDB" id="A0A1E1W4C3"/>
<comment type="catalytic activity">
    <reaction evidence="14">
        <text>an organic molecule + reduced [NADPH--hemoprotein reductase] + O2 = an alcohol + oxidized [NADPH--hemoprotein reductase] + H2O + H(+)</text>
        <dbReference type="Rhea" id="RHEA:17149"/>
        <dbReference type="Rhea" id="RHEA-COMP:11964"/>
        <dbReference type="Rhea" id="RHEA-COMP:11965"/>
        <dbReference type="ChEBI" id="CHEBI:15377"/>
        <dbReference type="ChEBI" id="CHEBI:15378"/>
        <dbReference type="ChEBI" id="CHEBI:15379"/>
        <dbReference type="ChEBI" id="CHEBI:30879"/>
        <dbReference type="ChEBI" id="CHEBI:57618"/>
        <dbReference type="ChEBI" id="CHEBI:58210"/>
        <dbReference type="ChEBI" id="CHEBI:142491"/>
        <dbReference type="EC" id="1.14.14.1"/>
    </reaction>
</comment>
<name>A0A1E1W4C3_PECGO</name>
<dbReference type="GO" id="GO:0005789">
    <property type="term" value="C:endoplasmic reticulum membrane"/>
    <property type="evidence" value="ECO:0007669"/>
    <property type="project" value="UniProtKB-SubCell"/>
</dbReference>
<dbReference type="EC" id="1.14.14.1" evidence="5"/>
<proteinExistence type="inferred from homology"/>
<dbReference type="SUPFAM" id="SSF48264">
    <property type="entry name" value="Cytochrome P450"/>
    <property type="match status" value="1"/>
</dbReference>
<keyword evidence="6 15" id="KW-0349">Heme</keyword>
<comment type="similarity">
    <text evidence="4 16">Belongs to the cytochrome P450 family.</text>
</comment>
<dbReference type="InterPro" id="IPR002401">
    <property type="entry name" value="Cyt_P450_E_grp-I"/>
</dbReference>
<dbReference type="PANTHER" id="PTHR24292:SF54">
    <property type="entry name" value="CYP9F3-RELATED"/>
    <property type="match status" value="1"/>
</dbReference>
<evidence type="ECO:0000256" key="14">
    <source>
        <dbReference type="ARBA" id="ARBA00047827"/>
    </source>
</evidence>
<reference evidence="17" key="1">
    <citation type="submission" date="2015-09" db="EMBL/GenBank/DDBJ databases">
        <title>De novo assembly of Pectinophora gossypiella (Pink Bollworm) gut transcriptome.</title>
        <authorList>
            <person name="Tassone E.E."/>
        </authorList>
    </citation>
    <scope>NUCLEOTIDE SEQUENCE</scope>
</reference>
<evidence type="ECO:0000256" key="13">
    <source>
        <dbReference type="ARBA" id="ARBA00023136"/>
    </source>
</evidence>
<keyword evidence="7 15" id="KW-0479">Metal-binding</keyword>
<dbReference type="PROSITE" id="PS00086">
    <property type="entry name" value="CYTOCHROME_P450"/>
    <property type="match status" value="1"/>
</dbReference>
<dbReference type="InterPro" id="IPR001128">
    <property type="entry name" value="Cyt_P450"/>
</dbReference>
<evidence type="ECO:0000256" key="3">
    <source>
        <dbReference type="ARBA" id="ARBA00004406"/>
    </source>
</evidence>
<dbReference type="PRINTS" id="PR00385">
    <property type="entry name" value="P450"/>
</dbReference>
<sequence length="435" mass="49767">VALTLDYVTKFFSYWYVRHIPYKPSIPFFGSDYHRVLGIKNNTDEVNTLYSQNPKEDFVGSVKCRIPDLIVRNPDLIKEVLSTEFDSFKSRGLDLDKSQDICLRNNLFYVDGEKWTVLREGLESLLNDSTLNEDCFLGSLSGTNGNIKVQHLLSKVLDVVFKDMLLKDVNESVITELRTAFQNRSLKDKWFYYLKNIFPSVYVFLGLSTLFGVPSKKSTHAIQQAEWTKKIESTFKDNKTLKSSSKDLSFGILSSVISEGYIPCLNLLTALTYEIAKNPQMQKRARNSDEYLDAVVKETLRMYPPYSVITRKCVKTYKFSQSKVLVDKGVTVNVPVEAIHRDDTYFKEAEVFKPERFLYGAAVNGYAFLPFGAGPRKCVGEQISQQIVRSVAGALIKRFEIETIENTPSKLPITDHNFGRVIDMDIWLRFKPIDC</sequence>
<dbReference type="GO" id="GO:0005506">
    <property type="term" value="F:iron ion binding"/>
    <property type="evidence" value="ECO:0007669"/>
    <property type="project" value="InterPro"/>
</dbReference>
<evidence type="ECO:0000256" key="9">
    <source>
        <dbReference type="ARBA" id="ARBA00022848"/>
    </source>
</evidence>
<evidence type="ECO:0000256" key="15">
    <source>
        <dbReference type="PIRSR" id="PIRSR602401-1"/>
    </source>
</evidence>
<evidence type="ECO:0000256" key="10">
    <source>
        <dbReference type="ARBA" id="ARBA00023002"/>
    </source>
</evidence>
<evidence type="ECO:0000256" key="11">
    <source>
        <dbReference type="ARBA" id="ARBA00023004"/>
    </source>
</evidence>
<evidence type="ECO:0000256" key="7">
    <source>
        <dbReference type="ARBA" id="ARBA00022723"/>
    </source>
</evidence>
<evidence type="ECO:0000256" key="16">
    <source>
        <dbReference type="RuleBase" id="RU000461"/>
    </source>
</evidence>
<organism evidence="17">
    <name type="scientific">Pectinophora gossypiella</name>
    <name type="common">Cotton pink bollworm</name>
    <name type="synonym">Depressaria gossypiella</name>
    <dbReference type="NCBI Taxonomy" id="13191"/>
    <lineage>
        <taxon>Eukaryota</taxon>
        <taxon>Metazoa</taxon>
        <taxon>Ecdysozoa</taxon>
        <taxon>Arthropoda</taxon>
        <taxon>Hexapoda</taxon>
        <taxon>Insecta</taxon>
        <taxon>Pterygota</taxon>
        <taxon>Neoptera</taxon>
        <taxon>Endopterygota</taxon>
        <taxon>Lepidoptera</taxon>
        <taxon>Glossata</taxon>
        <taxon>Ditrysia</taxon>
        <taxon>Gelechioidea</taxon>
        <taxon>Gelechiidae</taxon>
        <taxon>Apatetrinae</taxon>
        <taxon>Pectinophora</taxon>
    </lineage>
</organism>
<dbReference type="InterPro" id="IPR050476">
    <property type="entry name" value="Insect_CytP450_Detox"/>
</dbReference>
<evidence type="ECO:0000313" key="17">
    <source>
        <dbReference type="EMBL" id="JAT81825.1"/>
    </source>
</evidence>
<keyword evidence="12 16" id="KW-0503">Monooxygenase</keyword>
<accession>A0A1E1W4C3</accession>
<feature type="non-terminal residue" evidence="17">
    <location>
        <position position="1"/>
    </location>
</feature>
<comment type="subcellular location">
    <subcellularLocation>
        <location evidence="3">Endoplasmic reticulum membrane</location>
        <topology evidence="3">Peripheral membrane protein</topology>
    </subcellularLocation>
    <subcellularLocation>
        <location evidence="2">Microsome membrane</location>
        <topology evidence="2">Peripheral membrane protein</topology>
    </subcellularLocation>
</comment>
<dbReference type="GO" id="GO:0020037">
    <property type="term" value="F:heme binding"/>
    <property type="evidence" value="ECO:0007669"/>
    <property type="project" value="InterPro"/>
</dbReference>
<dbReference type="Gene3D" id="1.10.630.10">
    <property type="entry name" value="Cytochrome P450"/>
    <property type="match status" value="1"/>
</dbReference>
<comment type="cofactor">
    <cofactor evidence="1 15">
        <name>heme</name>
        <dbReference type="ChEBI" id="CHEBI:30413"/>
    </cofactor>
</comment>
<dbReference type="EMBL" id="GDQN01009229">
    <property type="protein sequence ID" value="JAT81825.1"/>
    <property type="molecule type" value="Transcribed_RNA"/>
</dbReference>
<dbReference type="InterPro" id="IPR036396">
    <property type="entry name" value="Cyt_P450_sf"/>
</dbReference>
<keyword evidence="9" id="KW-0492">Microsome</keyword>
<dbReference type="Pfam" id="PF00067">
    <property type="entry name" value="p450"/>
    <property type="match status" value="1"/>
</dbReference>
<evidence type="ECO:0000256" key="2">
    <source>
        <dbReference type="ARBA" id="ARBA00004174"/>
    </source>
</evidence>
<evidence type="ECO:0000256" key="8">
    <source>
        <dbReference type="ARBA" id="ARBA00022824"/>
    </source>
</evidence>
<evidence type="ECO:0000256" key="4">
    <source>
        <dbReference type="ARBA" id="ARBA00010617"/>
    </source>
</evidence>
<feature type="binding site" description="axial binding residue" evidence="15">
    <location>
        <position position="378"/>
    </location>
    <ligand>
        <name>heme</name>
        <dbReference type="ChEBI" id="CHEBI:30413"/>
    </ligand>
    <ligandPart>
        <name>Fe</name>
        <dbReference type="ChEBI" id="CHEBI:18248"/>
    </ligandPart>
</feature>
<keyword evidence="11 15" id="KW-0408">Iron</keyword>
<protein>
    <recommendedName>
        <fullName evidence="5">unspecific monooxygenase</fullName>
        <ecNumber evidence="5">1.14.14.1</ecNumber>
    </recommendedName>
</protein>